<gene>
    <name evidence="3" type="ORF">RJ641_002130</name>
</gene>
<keyword evidence="2" id="KW-0472">Membrane</keyword>
<sequence length="420" mass="48724">AALYGNKQKPGFSMKPLQRLDSVFRKRQNVSDGGVLGKQGNKMKQLPFMGFVVCIGMLFIVYRTTKYQYHETEHSRRLDSLPLGIIQANSDLELKSLGLSRSKVNTSVHNNLLAIPAGIKQKENVDAMVQKFLSENFAIVLFHYDGNVNEWWDLDWSSRAIHIAVQNQTKWWFAKRFLHPAVVSIYDYIFIWDEDLDVQYFDAKRYLKIVKSEGLEISQPALDPNSTDIHHRITVRNRFQQVHRRFYDLRGKKKCSEESEGPPCSGWVEGMAPVFSRAAWYCAWHLIQNDLVHGWGLDMKLGYCAQVGFVYIFEFSDSIMLKGDPTKKVGVIDSVYVIHQGIQTLGSSSAKKDSKDLPPDESVRKHDDARIEIRRQSTSELEIFRERWEQAVKQDKDWVDPYKDRATYNTKRLRRKRHAT</sequence>
<comment type="caution">
    <text evidence="3">The sequence shown here is derived from an EMBL/GenBank/DDBJ whole genome shotgun (WGS) entry which is preliminary data.</text>
</comment>
<evidence type="ECO:0000313" key="3">
    <source>
        <dbReference type="EMBL" id="KAK6932506.1"/>
    </source>
</evidence>
<dbReference type="InterPro" id="IPR007877">
    <property type="entry name" value="DUF707"/>
</dbReference>
<keyword evidence="4" id="KW-1185">Reference proteome</keyword>
<dbReference type="EMBL" id="JBAMMX010000010">
    <property type="protein sequence ID" value="KAK6932506.1"/>
    <property type="molecule type" value="Genomic_DNA"/>
</dbReference>
<feature type="non-terminal residue" evidence="3">
    <location>
        <position position="1"/>
    </location>
</feature>
<feature type="transmembrane region" description="Helical" evidence="2">
    <location>
        <begin position="46"/>
        <end position="62"/>
    </location>
</feature>
<name>A0AAN8ZBX4_9MAGN</name>
<dbReference type="Proteomes" id="UP001370490">
    <property type="component" value="Unassembled WGS sequence"/>
</dbReference>
<evidence type="ECO:0000313" key="4">
    <source>
        <dbReference type="Proteomes" id="UP001370490"/>
    </source>
</evidence>
<dbReference type="PANTHER" id="PTHR31210">
    <property type="entry name" value="OS06G0731900 PROTEIN"/>
    <property type="match status" value="1"/>
</dbReference>
<protein>
    <submittedName>
        <fullName evidence="3">Uncharacterized protein</fullName>
    </submittedName>
</protein>
<proteinExistence type="predicted"/>
<reference evidence="3 4" key="1">
    <citation type="submission" date="2023-12" db="EMBL/GenBank/DDBJ databases">
        <title>A high-quality genome assembly for Dillenia turbinata (Dilleniales).</title>
        <authorList>
            <person name="Chanderbali A."/>
        </authorList>
    </citation>
    <scope>NUCLEOTIDE SEQUENCE [LARGE SCALE GENOMIC DNA]</scope>
    <source>
        <strain evidence="3">LSX21</strain>
        <tissue evidence="3">Leaf</tissue>
    </source>
</reference>
<dbReference type="PANTHER" id="PTHR31210:SF47">
    <property type="entry name" value="OS07G0564800 PROTEIN"/>
    <property type="match status" value="1"/>
</dbReference>
<organism evidence="3 4">
    <name type="scientific">Dillenia turbinata</name>
    <dbReference type="NCBI Taxonomy" id="194707"/>
    <lineage>
        <taxon>Eukaryota</taxon>
        <taxon>Viridiplantae</taxon>
        <taxon>Streptophyta</taxon>
        <taxon>Embryophyta</taxon>
        <taxon>Tracheophyta</taxon>
        <taxon>Spermatophyta</taxon>
        <taxon>Magnoliopsida</taxon>
        <taxon>eudicotyledons</taxon>
        <taxon>Gunneridae</taxon>
        <taxon>Pentapetalae</taxon>
        <taxon>Dilleniales</taxon>
        <taxon>Dilleniaceae</taxon>
        <taxon>Dillenia</taxon>
    </lineage>
</organism>
<keyword evidence="2" id="KW-0812">Transmembrane</keyword>
<evidence type="ECO:0000256" key="1">
    <source>
        <dbReference type="SAM" id="MobiDB-lite"/>
    </source>
</evidence>
<dbReference type="AlphaFoldDB" id="A0AAN8ZBX4"/>
<accession>A0AAN8ZBX4</accession>
<dbReference type="Pfam" id="PF05212">
    <property type="entry name" value="DUF707"/>
    <property type="match status" value="1"/>
</dbReference>
<feature type="compositionally biased region" description="Basic and acidic residues" evidence="1">
    <location>
        <begin position="350"/>
        <end position="369"/>
    </location>
</feature>
<evidence type="ECO:0000256" key="2">
    <source>
        <dbReference type="SAM" id="Phobius"/>
    </source>
</evidence>
<keyword evidence="2" id="KW-1133">Transmembrane helix</keyword>
<feature type="region of interest" description="Disordered" evidence="1">
    <location>
        <begin position="347"/>
        <end position="369"/>
    </location>
</feature>